<dbReference type="EMBL" id="PFAJ01000018">
    <property type="protein sequence ID" value="PIR97422.1"/>
    <property type="molecule type" value="Genomic_DNA"/>
</dbReference>
<feature type="domain" description="Glycosyltransferase 2-like" evidence="13">
    <location>
        <begin position="4"/>
        <end position="174"/>
    </location>
</feature>
<dbReference type="Gene3D" id="3.90.550.10">
    <property type="entry name" value="Spore Coat Polysaccharide Biosynthesis Protein SpsA, Chain A"/>
    <property type="match status" value="1"/>
</dbReference>
<keyword evidence="5" id="KW-0328">Glycosyltransferase</keyword>
<evidence type="ECO:0000256" key="1">
    <source>
        <dbReference type="ARBA" id="ARBA00004389"/>
    </source>
</evidence>
<dbReference type="Pfam" id="PF00535">
    <property type="entry name" value="Glycos_transf_2"/>
    <property type="match status" value="1"/>
</dbReference>
<dbReference type="PANTHER" id="PTHR10859:SF91">
    <property type="entry name" value="DOLICHYL-PHOSPHATE BETA-GLUCOSYLTRANSFERASE"/>
    <property type="match status" value="1"/>
</dbReference>
<keyword evidence="11" id="KW-0472">Membrane</keyword>
<evidence type="ECO:0000256" key="11">
    <source>
        <dbReference type="ARBA" id="ARBA00023136"/>
    </source>
</evidence>
<keyword evidence="7" id="KW-0812">Transmembrane</keyword>
<sequence>MKLSVVIPARNEAKRITETLESVQNYLSKQDYGYDVVVVDNGSNDGTYDVVKKIADREGSQIRVVKAHEPGKGGAVRFGMLLQATGEYIMFMDADNASPISEIEKFWPHLRAGNDVVIGSRYLKESNVIQKQPLYRIVLSRMSNLLIQLLAVPGVKDTQLGFKVFTHKATKDIFNLITVFGWGFDMEVLTIARLRGYKIKEVAVLWREQGGSHVPLSAYVKSLLDLFKIKINVLLGKYTK</sequence>
<comment type="catalytic activity">
    <reaction evidence="12">
        <text>a di-trans,poly-cis-dolichyl phosphate + UDP-alpha-D-glucose = a di-trans,poly-cis-dolichyl beta-D-glucosyl phosphate + UDP</text>
        <dbReference type="Rhea" id="RHEA:15401"/>
        <dbReference type="Rhea" id="RHEA-COMP:19498"/>
        <dbReference type="Rhea" id="RHEA-COMP:19502"/>
        <dbReference type="ChEBI" id="CHEBI:57525"/>
        <dbReference type="ChEBI" id="CHEBI:57683"/>
        <dbReference type="ChEBI" id="CHEBI:58223"/>
        <dbReference type="ChEBI" id="CHEBI:58885"/>
        <dbReference type="EC" id="2.4.1.117"/>
    </reaction>
    <physiologicalReaction direction="left-to-right" evidence="12">
        <dbReference type="Rhea" id="RHEA:15402"/>
    </physiologicalReaction>
</comment>
<dbReference type="GO" id="GO:0004581">
    <property type="term" value="F:dolichyl-phosphate beta-glucosyltransferase activity"/>
    <property type="evidence" value="ECO:0007669"/>
    <property type="project" value="UniProtKB-EC"/>
</dbReference>
<dbReference type="EC" id="2.4.1.117" evidence="4"/>
<evidence type="ECO:0000256" key="10">
    <source>
        <dbReference type="ARBA" id="ARBA00022989"/>
    </source>
</evidence>
<keyword evidence="10" id="KW-1133">Transmembrane helix</keyword>
<evidence type="ECO:0000313" key="15">
    <source>
        <dbReference type="Proteomes" id="UP000230557"/>
    </source>
</evidence>
<evidence type="ECO:0000256" key="2">
    <source>
        <dbReference type="ARBA" id="ARBA00004922"/>
    </source>
</evidence>
<accession>A0A2H0VE91</accession>
<keyword evidence="8" id="KW-0256">Endoplasmic reticulum</keyword>
<organism evidence="14 15">
    <name type="scientific">Candidatus Doudnabacteria bacterium CG10_big_fil_rev_8_21_14_0_10_41_10</name>
    <dbReference type="NCBI Taxonomy" id="1974551"/>
    <lineage>
        <taxon>Bacteria</taxon>
        <taxon>Candidatus Doudnaibacteriota</taxon>
    </lineage>
</organism>
<evidence type="ECO:0000256" key="7">
    <source>
        <dbReference type="ARBA" id="ARBA00022692"/>
    </source>
</evidence>
<keyword evidence="6" id="KW-0808">Transferase</keyword>
<protein>
    <recommendedName>
        <fullName evidence="4">dolichyl-phosphate beta-glucosyltransferase</fullName>
        <ecNumber evidence="4">2.4.1.117</ecNumber>
    </recommendedName>
</protein>
<dbReference type="CDD" id="cd04188">
    <property type="entry name" value="DPG_synthase"/>
    <property type="match status" value="1"/>
</dbReference>
<comment type="pathway">
    <text evidence="2">Protein modification; protein glycosylation.</text>
</comment>
<evidence type="ECO:0000256" key="6">
    <source>
        <dbReference type="ARBA" id="ARBA00022679"/>
    </source>
</evidence>
<gene>
    <name evidence="14" type="ORF">COT91_01525</name>
</gene>
<evidence type="ECO:0000256" key="3">
    <source>
        <dbReference type="ARBA" id="ARBA00006739"/>
    </source>
</evidence>
<reference evidence="15" key="1">
    <citation type="submission" date="2017-09" db="EMBL/GenBank/DDBJ databases">
        <title>Depth-based differentiation of microbial function through sediment-hosted aquifers and enrichment of novel symbionts in the deep terrestrial subsurface.</title>
        <authorList>
            <person name="Probst A.J."/>
            <person name="Ladd B."/>
            <person name="Jarett J.K."/>
            <person name="Geller-Mcgrath D.E."/>
            <person name="Sieber C.M.K."/>
            <person name="Emerson J.B."/>
            <person name="Anantharaman K."/>
            <person name="Thomas B.C."/>
            <person name="Malmstrom R."/>
            <person name="Stieglmeier M."/>
            <person name="Klingl A."/>
            <person name="Woyke T."/>
            <person name="Ryan C.M."/>
            <person name="Banfield J.F."/>
        </authorList>
    </citation>
    <scope>NUCLEOTIDE SEQUENCE [LARGE SCALE GENOMIC DNA]</scope>
</reference>
<dbReference type="Proteomes" id="UP000230557">
    <property type="component" value="Unassembled WGS sequence"/>
</dbReference>
<evidence type="ECO:0000256" key="4">
    <source>
        <dbReference type="ARBA" id="ARBA00012583"/>
    </source>
</evidence>
<evidence type="ECO:0000256" key="12">
    <source>
        <dbReference type="ARBA" id="ARBA00045097"/>
    </source>
</evidence>
<evidence type="ECO:0000259" key="13">
    <source>
        <dbReference type="Pfam" id="PF00535"/>
    </source>
</evidence>
<proteinExistence type="inferred from homology"/>
<keyword evidence="9" id="KW-0735">Signal-anchor</keyword>
<dbReference type="InterPro" id="IPR001173">
    <property type="entry name" value="Glyco_trans_2-like"/>
</dbReference>
<evidence type="ECO:0000256" key="8">
    <source>
        <dbReference type="ARBA" id="ARBA00022824"/>
    </source>
</evidence>
<comment type="similarity">
    <text evidence="3">Belongs to the glycosyltransferase 2 family.</text>
</comment>
<dbReference type="SUPFAM" id="SSF53448">
    <property type="entry name" value="Nucleotide-diphospho-sugar transferases"/>
    <property type="match status" value="1"/>
</dbReference>
<evidence type="ECO:0000256" key="9">
    <source>
        <dbReference type="ARBA" id="ARBA00022968"/>
    </source>
</evidence>
<evidence type="ECO:0000256" key="5">
    <source>
        <dbReference type="ARBA" id="ARBA00022676"/>
    </source>
</evidence>
<evidence type="ECO:0000313" key="14">
    <source>
        <dbReference type="EMBL" id="PIR97422.1"/>
    </source>
</evidence>
<dbReference type="AlphaFoldDB" id="A0A2H0VE91"/>
<comment type="caution">
    <text evidence="14">The sequence shown here is derived from an EMBL/GenBank/DDBJ whole genome shotgun (WGS) entry which is preliminary data.</text>
</comment>
<comment type="subcellular location">
    <subcellularLocation>
        <location evidence="1">Endoplasmic reticulum membrane</location>
        <topology evidence="1">Single-pass membrane protein</topology>
    </subcellularLocation>
</comment>
<dbReference type="InterPro" id="IPR035518">
    <property type="entry name" value="DPG_synthase"/>
</dbReference>
<dbReference type="InterPro" id="IPR029044">
    <property type="entry name" value="Nucleotide-diphossugar_trans"/>
</dbReference>
<name>A0A2H0VE91_9BACT</name>
<dbReference type="PANTHER" id="PTHR10859">
    <property type="entry name" value="GLYCOSYL TRANSFERASE"/>
    <property type="match status" value="1"/>
</dbReference>
<dbReference type="GO" id="GO:0006487">
    <property type="term" value="P:protein N-linked glycosylation"/>
    <property type="evidence" value="ECO:0007669"/>
    <property type="project" value="TreeGrafter"/>
</dbReference>